<dbReference type="PANTHER" id="PTHR45887:SF1">
    <property type="entry name" value="TRANSLATION INITIATION FACTOR EIF-2B SUBUNIT EPSILON"/>
    <property type="match status" value="1"/>
</dbReference>
<proteinExistence type="inferred from homology"/>
<evidence type="ECO:0000256" key="5">
    <source>
        <dbReference type="ARBA" id="ARBA00044144"/>
    </source>
</evidence>
<name>A0A1E4U2P1_PACTA</name>
<dbReference type="Gene3D" id="3.90.550.10">
    <property type="entry name" value="Spore Coat Polysaccharide Biosynthesis Protein SpsA, Chain A"/>
    <property type="match status" value="1"/>
</dbReference>
<dbReference type="InterPro" id="IPR056764">
    <property type="entry name" value="LbH_EIF2B3/5"/>
</dbReference>
<keyword evidence="4" id="KW-0648">Protein biosynthesis</keyword>
<comment type="subunit">
    <text evidence="7">Component of the translation initiation factor 2B (eIF2B) complex which is a heterodecamer of two sets of five different subunits: alpha, beta, gamma, delta and epsilon. Subunits alpha, beta and delta comprise a regulatory subcomplex and subunits epsilon and gamma comprise a catalytic subcomplex. Within the complex, the hexameric regulatory complex resides at the center, with the two heterodimeric catalytic subcomplexes bound on opposite sides.</text>
</comment>
<dbReference type="Gene3D" id="2.160.10.10">
    <property type="entry name" value="Hexapeptide repeat proteins"/>
    <property type="match status" value="1"/>
</dbReference>
<sequence length="735" mass="83249">MAPKNKKQKEIVQDERLQAIVLTDSYETKFMPLTSVEPRCLLPLCNVPLIEYTLEFLAKAGVDEVYLMCCSHADKVQTYIDGSKWNQAGSPFKINTIMSLESRSVGDAMRDLDNRGLITGDFLLVSGDVVTNIQFDEVLSAHRQRRLIDKDHIVTMVLTQASPLHRTRSQSVPSTFILDKKTDRCLYYQDIPSINGLKASISVDPDLLEDVDEFVIRNDLIDCHVDICSPLVPVIFQENFDYQYLRRDFVRGTLSSDLLKKTIYAYITNEDYAARVESWQTYDAISQDILERWCYPIAPDSNLLEDQSYTYESKHIYKEKDIRLSQSCKIGSCVVIGSNSFIGDASQVENSVIGRNCQIGTNVIIKNSYIWDNSIIKDNCQIEHSIVASNSVINQNVKLNSGSVIGFNVVIGDNVIVAENTRIVERPVKHLSDSSYIGDSLSSDDEFYQDIQAKRAAEEKENIVEVDEGAVNDPAIVGENGIGFAYDSESEYGDYDDDEVSSSSKHYHGLVYKLDELYLSDTSIVSSMPNRRKKRRTYSSASHATATDAEHDYNNNTDGEEDDEEDFNKEAIATVERAMENNHDLDTALLELNTLRMSMNVTYHDVRLATCTALLQRIEHFINTQTLGVKDSVHKIFGKWGQLFKRQVFEDEEQVDLLNILESLCSKLPNNNGPTIFTLALNDLYDNDILDEVNILKWWNQEGYAGKDENTRKVASKWIEWLAEAEEESDGSAEE</sequence>
<dbReference type="InterPro" id="IPR016024">
    <property type="entry name" value="ARM-type_fold"/>
</dbReference>
<evidence type="ECO:0000256" key="7">
    <source>
        <dbReference type="ARBA" id="ARBA00046432"/>
    </source>
</evidence>
<evidence type="ECO:0000313" key="10">
    <source>
        <dbReference type="EMBL" id="ODV98275.1"/>
    </source>
</evidence>
<keyword evidence="11" id="KW-1185">Reference proteome</keyword>
<evidence type="ECO:0000256" key="8">
    <source>
        <dbReference type="SAM" id="MobiDB-lite"/>
    </source>
</evidence>
<dbReference type="OrthoDB" id="424572at2759"/>
<dbReference type="STRING" id="669874.A0A1E4U2P1"/>
<dbReference type="SUPFAM" id="SSF53448">
    <property type="entry name" value="Nucleotide-diphospho-sugar transferases"/>
    <property type="match status" value="1"/>
</dbReference>
<dbReference type="InterPro" id="IPR003307">
    <property type="entry name" value="W2_domain"/>
</dbReference>
<feature type="domain" description="W2" evidence="9">
    <location>
        <begin position="561"/>
        <end position="732"/>
    </location>
</feature>
<dbReference type="GO" id="GO:0005085">
    <property type="term" value="F:guanyl-nucleotide exchange factor activity"/>
    <property type="evidence" value="ECO:0007669"/>
    <property type="project" value="EnsemblFungi"/>
</dbReference>
<dbReference type="FunFam" id="3.90.550.10:FF:000066">
    <property type="entry name" value="Translation initiation factor eIF-2B subunit epsilon"/>
    <property type="match status" value="1"/>
</dbReference>
<dbReference type="FunFam" id="1.25.40.180:FF:000022">
    <property type="entry name" value="Translation initiation factor eIF-2B epsilon subunit"/>
    <property type="match status" value="1"/>
</dbReference>
<dbReference type="InterPro" id="IPR051956">
    <property type="entry name" value="eIF2B_epsilon"/>
</dbReference>
<dbReference type="SMART" id="SM00515">
    <property type="entry name" value="eIF5C"/>
    <property type="match status" value="1"/>
</dbReference>
<evidence type="ECO:0000259" key="9">
    <source>
        <dbReference type="PROSITE" id="PS51363"/>
    </source>
</evidence>
<dbReference type="GO" id="GO:0003743">
    <property type="term" value="F:translation initiation factor activity"/>
    <property type="evidence" value="ECO:0007669"/>
    <property type="project" value="EnsemblFungi"/>
</dbReference>
<gene>
    <name evidence="10" type="ORF">PACTADRAFT_48064</name>
</gene>
<comment type="similarity">
    <text evidence="2">Belongs to the eIF-2B gamma/epsilon subunits family.</text>
</comment>
<dbReference type="EMBL" id="KV454011">
    <property type="protein sequence ID" value="ODV98275.1"/>
    <property type="molecule type" value="Genomic_DNA"/>
</dbReference>
<dbReference type="CDD" id="cd05787">
    <property type="entry name" value="LbH_eIF2B_epsilon"/>
    <property type="match status" value="1"/>
</dbReference>
<feature type="region of interest" description="Disordered" evidence="8">
    <location>
        <begin position="529"/>
        <end position="566"/>
    </location>
</feature>
<evidence type="ECO:0000256" key="6">
    <source>
        <dbReference type="ARBA" id="ARBA00044345"/>
    </source>
</evidence>
<protein>
    <recommendedName>
        <fullName evidence="5">Translation initiation factor eIF2B subunit epsilon</fullName>
    </recommendedName>
    <alternativeName>
        <fullName evidence="6">eIF2B GDP-GTP exchange factor subunit epsilon</fullName>
    </alternativeName>
</protein>
<dbReference type="InterPro" id="IPR035543">
    <property type="entry name" value="eIF-2B_epsilon_N"/>
</dbReference>
<keyword evidence="4" id="KW-0396">Initiation factor</keyword>
<comment type="subcellular location">
    <subcellularLocation>
        <location evidence="1">Cytoplasm</location>
        <location evidence="1">Cytosol</location>
    </subcellularLocation>
</comment>
<reference evidence="11" key="1">
    <citation type="submission" date="2016-05" db="EMBL/GenBank/DDBJ databases">
        <title>Comparative genomics of biotechnologically important yeasts.</title>
        <authorList>
            <consortium name="DOE Joint Genome Institute"/>
            <person name="Riley R."/>
            <person name="Haridas S."/>
            <person name="Wolfe K.H."/>
            <person name="Lopes M.R."/>
            <person name="Hittinger C.T."/>
            <person name="Goker M."/>
            <person name="Salamov A."/>
            <person name="Wisecaver J."/>
            <person name="Long T.M."/>
            <person name="Aerts A.L."/>
            <person name="Barry K."/>
            <person name="Choi C."/>
            <person name="Clum A."/>
            <person name="Coughlan A.Y."/>
            <person name="Deshpande S."/>
            <person name="Douglass A.P."/>
            <person name="Hanson S.J."/>
            <person name="Klenk H.-P."/>
            <person name="Labutti K."/>
            <person name="Lapidus A."/>
            <person name="Lindquist E."/>
            <person name="Lipzen A."/>
            <person name="Meier-Kolthoff J.P."/>
            <person name="Ohm R.A."/>
            <person name="Otillar R.P."/>
            <person name="Pangilinan J."/>
            <person name="Peng Y."/>
            <person name="Rokas A."/>
            <person name="Rosa C.A."/>
            <person name="Scheuner C."/>
            <person name="Sibirny A.A."/>
            <person name="Slot J.C."/>
            <person name="Stielow J.B."/>
            <person name="Sun H."/>
            <person name="Kurtzman C.P."/>
            <person name="Blackwell M."/>
            <person name="Grigoriev I.V."/>
            <person name="Jeffries T.W."/>
        </authorList>
    </citation>
    <scope>NUCLEOTIDE SEQUENCE [LARGE SCALE GENOMIC DNA]</scope>
    <source>
        <strain evidence="11">NRRL Y-2460</strain>
    </source>
</reference>
<dbReference type="PROSITE" id="PS51363">
    <property type="entry name" value="W2"/>
    <property type="match status" value="1"/>
</dbReference>
<dbReference type="InterPro" id="IPR044123">
    <property type="entry name" value="W2_eIF2B_epsilon"/>
</dbReference>
<evidence type="ECO:0000256" key="1">
    <source>
        <dbReference type="ARBA" id="ARBA00004514"/>
    </source>
</evidence>
<dbReference type="PANTHER" id="PTHR45887">
    <property type="entry name" value="TRANSLATION INITIATION FACTOR EIF-2B SUBUNIT EPSILON"/>
    <property type="match status" value="1"/>
</dbReference>
<evidence type="ECO:0000256" key="2">
    <source>
        <dbReference type="ARBA" id="ARBA00007878"/>
    </source>
</evidence>
<dbReference type="Pfam" id="PF25084">
    <property type="entry name" value="LbH_EIF2B"/>
    <property type="match status" value="1"/>
</dbReference>
<dbReference type="Gene3D" id="1.25.40.180">
    <property type="match status" value="1"/>
</dbReference>
<organism evidence="10 11">
    <name type="scientific">Pachysolen tannophilus NRRL Y-2460</name>
    <dbReference type="NCBI Taxonomy" id="669874"/>
    <lineage>
        <taxon>Eukaryota</taxon>
        <taxon>Fungi</taxon>
        <taxon>Dikarya</taxon>
        <taxon>Ascomycota</taxon>
        <taxon>Saccharomycotina</taxon>
        <taxon>Pichiomycetes</taxon>
        <taxon>Pachysolenaceae</taxon>
        <taxon>Pachysolen</taxon>
    </lineage>
</organism>
<dbReference type="GO" id="GO:0005851">
    <property type="term" value="C:eukaryotic translation initiation factor 2B complex"/>
    <property type="evidence" value="ECO:0007669"/>
    <property type="project" value="EnsemblFungi"/>
</dbReference>
<dbReference type="InterPro" id="IPR005835">
    <property type="entry name" value="NTP_transferase_dom"/>
</dbReference>
<dbReference type="GO" id="GO:0031369">
    <property type="term" value="F:translation initiation factor binding"/>
    <property type="evidence" value="ECO:0007669"/>
    <property type="project" value="InterPro"/>
</dbReference>
<dbReference type="AlphaFoldDB" id="A0A1E4U2P1"/>
<dbReference type="CDD" id="cd11558">
    <property type="entry name" value="W2_eIF2B_epsilon"/>
    <property type="match status" value="1"/>
</dbReference>
<evidence type="ECO:0000256" key="3">
    <source>
        <dbReference type="ARBA" id="ARBA00022490"/>
    </source>
</evidence>
<dbReference type="GO" id="GO:0002183">
    <property type="term" value="P:cytoplasmic translational initiation"/>
    <property type="evidence" value="ECO:0007669"/>
    <property type="project" value="EnsemblFungi"/>
</dbReference>
<keyword evidence="3" id="KW-0963">Cytoplasm</keyword>
<dbReference type="SUPFAM" id="SSF48371">
    <property type="entry name" value="ARM repeat"/>
    <property type="match status" value="1"/>
</dbReference>
<evidence type="ECO:0000256" key="4">
    <source>
        <dbReference type="ARBA" id="ARBA00022540"/>
    </source>
</evidence>
<dbReference type="GO" id="GO:0006446">
    <property type="term" value="P:regulation of translational initiation"/>
    <property type="evidence" value="ECO:0007669"/>
    <property type="project" value="EnsemblFungi"/>
</dbReference>
<accession>A0A1E4U2P1</accession>
<evidence type="ECO:0000313" key="11">
    <source>
        <dbReference type="Proteomes" id="UP000094236"/>
    </source>
</evidence>
<dbReference type="InterPro" id="IPR029044">
    <property type="entry name" value="Nucleotide-diphossugar_trans"/>
</dbReference>
<dbReference type="Proteomes" id="UP000094236">
    <property type="component" value="Unassembled WGS sequence"/>
</dbReference>
<dbReference type="Pfam" id="PF02020">
    <property type="entry name" value="W2"/>
    <property type="match status" value="1"/>
</dbReference>
<dbReference type="CDD" id="cd04197">
    <property type="entry name" value="eIF-2B_epsilon_N"/>
    <property type="match status" value="1"/>
</dbReference>
<dbReference type="Pfam" id="PF00483">
    <property type="entry name" value="NTP_transferase"/>
    <property type="match status" value="1"/>
</dbReference>
<dbReference type="GO" id="GO:0005829">
    <property type="term" value="C:cytosol"/>
    <property type="evidence" value="ECO:0007669"/>
    <property type="project" value="UniProtKB-SubCell"/>
</dbReference>